<protein>
    <submittedName>
        <fullName evidence="1">DUF3368 domain-containing protein</fullName>
    </submittedName>
</protein>
<accession>A0ABS3BZ07</accession>
<proteinExistence type="predicted"/>
<dbReference type="PANTHER" id="PTHR39550:SF1">
    <property type="entry name" value="SLL0658 PROTEIN"/>
    <property type="match status" value="1"/>
</dbReference>
<sequence>MELLNTAYEQVIVTDIVREEFKKQLPKFLLSAKCSKADFYASLCGEIDPGEASVICLGKEISDSILILDDLKARKIAARLGMKFTGTLGVLVKAKKQGLVPEIGPYVKKLLEAGIRISPKILAEIQKDYP</sequence>
<organism evidence="1 2">
    <name type="scientific">Algoriphagus oliviformis</name>
    <dbReference type="NCBI Taxonomy" id="2811231"/>
    <lineage>
        <taxon>Bacteria</taxon>
        <taxon>Pseudomonadati</taxon>
        <taxon>Bacteroidota</taxon>
        <taxon>Cytophagia</taxon>
        <taxon>Cytophagales</taxon>
        <taxon>Cyclobacteriaceae</taxon>
        <taxon>Algoriphagus</taxon>
    </lineage>
</organism>
<evidence type="ECO:0000313" key="2">
    <source>
        <dbReference type="Proteomes" id="UP000664317"/>
    </source>
</evidence>
<dbReference type="RefSeq" id="WP_206576881.1">
    <property type="nucleotide sequence ID" value="NZ_JAFKCT010000001.1"/>
</dbReference>
<dbReference type="InterPro" id="IPR021799">
    <property type="entry name" value="PIN-like_prokaryotic"/>
</dbReference>
<dbReference type="EMBL" id="JAFKCT010000001">
    <property type="protein sequence ID" value="MBN7810095.1"/>
    <property type="molecule type" value="Genomic_DNA"/>
</dbReference>
<evidence type="ECO:0000313" key="1">
    <source>
        <dbReference type="EMBL" id="MBN7810095.1"/>
    </source>
</evidence>
<dbReference type="Pfam" id="PF11848">
    <property type="entry name" value="DUF3368"/>
    <property type="match status" value="1"/>
</dbReference>
<comment type="caution">
    <text evidence="1">The sequence shown here is derived from an EMBL/GenBank/DDBJ whole genome shotgun (WGS) entry which is preliminary data.</text>
</comment>
<gene>
    <name evidence="1" type="ORF">J0A68_03950</name>
</gene>
<reference evidence="1 2" key="1">
    <citation type="submission" date="2021-03" db="EMBL/GenBank/DDBJ databases">
        <title>novel species isolated from a fishpond in China.</title>
        <authorList>
            <person name="Lu H."/>
            <person name="Cai Z."/>
        </authorList>
    </citation>
    <scope>NUCLEOTIDE SEQUENCE [LARGE SCALE GENOMIC DNA]</scope>
    <source>
        <strain evidence="1 2">H41</strain>
    </source>
</reference>
<keyword evidence="2" id="KW-1185">Reference proteome</keyword>
<dbReference type="Proteomes" id="UP000664317">
    <property type="component" value="Unassembled WGS sequence"/>
</dbReference>
<dbReference type="PANTHER" id="PTHR39550">
    <property type="entry name" value="SLL0658 PROTEIN"/>
    <property type="match status" value="1"/>
</dbReference>
<name>A0ABS3BZ07_9BACT</name>